<keyword evidence="3" id="KW-1185">Reference proteome</keyword>
<proteinExistence type="predicted"/>
<dbReference type="RefSeq" id="XP_007675652.1">
    <property type="nucleotide sequence ID" value="XM_007677462.1"/>
</dbReference>
<dbReference type="KEGG" id="bcom:BAUCODRAFT_438056"/>
<dbReference type="GeneID" id="19114341"/>
<evidence type="ECO:0000313" key="2">
    <source>
        <dbReference type="EMBL" id="EMC97102.1"/>
    </source>
</evidence>
<gene>
    <name evidence="2" type="ORF">BAUCODRAFT_438056</name>
</gene>
<dbReference type="AlphaFoldDB" id="M2LRM3"/>
<protein>
    <submittedName>
        <fullName evidence="2">Uncharacterized protein</fullName>
    </submittedName>
</protein>
<evidence type="ECO:0000256" key="1">
    <source>
        <dbReference type="SAM" id="MobiDB-lite"/>
    </source>
</evidence>
<name>M2LRM3_BAUPA</name>
<organism evidence="2 3">
    <name type="scientific">Baudoinia panamericana (strain UAMH 10762)</name>
    <name type="common">Angels' share fungus</name>
    <name type="synonym">Baudoinia compniacensis (strain UAMH 10762)</name>
    <dbReference type="NCBI Taxonomy" id="717646"/>
    <lineage>
        <taxon>Eukaryota</taxon>
        <taxon>Fungi</taxon>
        <taxon>Dikarya</taxon>
        <taxon>Ascomycota</taxon>
        <taxon>Pezizomycotina</taxon>
        <taxon>Dothideomycetes</taxon>
        <taxon>Dothideomycetidae</taxon>
        <taxon>Mycosphaerellales</taxon>
        <taxon>Teratosphaeriaceae</taxon>
        <taxon>Baudoinia</taxon>
    </lineage>
</organism>
<evidence type="ECO:0000313" key="3">
    <source>
        <dbReference type="Proteomes" id="UP000011761"/>
    </source>
</evidence>
<reference evidence="2 3" key="1">
    <citation type="journal article" date="2012" name="PLoS Pathog.">
        <title>Diverse lifestyles and strategies of plant pathogenesis encoded in the genomes of eighteen Dothideomycetes fungi.</title>
        <authorList>
            <person name="Ohm R.A."/>
            <person name="Feau N."/>
            <person name="Henrissat B."/>
            <person name="Schoch C.L."/>
            <person name="Horwitz B.A."/>
            <person name="Barry K.W."/>
            <person name="Condon B.J."/>
            <person name="Copeland A.C."/>
            <person name="Dhillon B."/>
            <person name="Glaser F."/>
            <person name="Hesse C.N."/>
            <person name="Kosti I."/>
            <person name="LaButti K."/>
            <person name="Lindquist E.A."/>
            <person name="Lucas S."/>
            <person name="Salamov A.A."/>
            <person name="Bradshaw R.E."/>
            <person name="Ciuffetti L."/>
            <person name="Hamelin R.C."/>
            <person name="Kema G.H.J."/>
            <person name="Lawrence C."/>
            <person name="Scott J.A."/>
            <person name="Spatafora J.W."/>
            <person name="Turgeon B.G."/>
            <person name="de Wit P.J.G.M."/>
            <person name="Zhong S."/>
            <person name="Goodwin S.B."/>
            <person name="Grigoriev I.V."/>
        </authorList>
    </citation>
    <scope>NUCLEOTIDE SEQUENCE [LARGE SCALE GENOMIC DNA]</scope>
    <source>
        <strain evidence="2 3">UAMH 10762</strain>
    </source>
</reference>
<dbReference type="HOGENOM" id="CLU_1895804_0_0_1"/>
<dbReference type="EMBL" id="KB445554">
    <property type="protein sequence ID" value="EMC97102.1"/>
    <property type="molecule type" value="Genomic_DNA"/>
</dbReference>
<feature type="region of interest" description="Disordered" evidence="1">
    <location>
        <begin position="103"/>
        <end position="134"/>
    </location>
</feature>
<sequence>MLLIHPSQEWAQAGETVSTATGCPGIGKKRFYRFAAYNCHATNLKRPGFYGCLWLAPNTTVRLSYIVSRWCQRHCRTLKSKPHCHCHSSSSCTRRRLQIPHSRRFGAARPRDSQSRATGRIGAVRAQQPYADAA</sequence>
<accession>M2LRM3</accession>
<dbReference type="Proteomes" id="UP000011761">
    <property type="component" value="Unassembled WGS sequence"/>
</dbReference>